<evidence type="ECO:0000256" key="7">
    <source>
        <dbReference type="SAM" id="MobiDB-lite"/>
    </source>
</evidence>
<feature type="transmembrane region" description="Helical" evidence="8">
    <location>
        <begin position="542"/>
        <end position="562"/>
    </location>
</feature>
<dbReference type="PhylomeDB" id="A0A0D2VFM0"/>
<evidence type="ECO:0000313" key="9">
    <source>
        <dbReference type="EMBL" id="KJE88542.1"/>
    </source>
</evidence>
<keyword evidence="5 8" id="KW-1133">Transmembrane helix</keyword>
<keyword evidence="6 8" id="KW-0472">Membrane</keyword>
<feature type="compositionally biased region" description="Polar residues" evidence="7">
    <location>
        <begin position="103"/>
        <end position="122"/>
    </location>
</feature>
<feature type="region of interest" description="Disordered" evidence="7">
    <location>
        <begin position="1"/>
        <end position="63"/>
    </location>
</feature>
<dbReference type="EMBL" id="KE346360">
    <property type="protein sequence ID" value="KJE88542.1"/>
    <property type="molecule type" value="Genomic_DNA"/>
</dbReference>
<dbReference type="OMA" id="GSAMWAY"/>
<keyword evidence="4 8" id="KW-0812">Transmembrane</keyword>
<dbReference type="PRINTS" id="PR01130">
    <property type="entry name" value="DERENTRNSPRT"/>
</dbReference>
<feature type="transmembrane region" description="Helical" evidence="8">
    <location>
        <begin position="478"/>
        <end position="502"/>
    </location>
</feature>
<proteinExistence type="inferred from homology"/>
<feature type="transmembrane region" description="Helical" evidence="8">
    <location>
        <begin position="149"/>
        <end position="172"/>
    </location>
</feature>
<organism evidence="9 10">
    <name type="scientific">Capsaspora owczarzaki (strain ATCC 30864)</name>
    <dbReference type="NCBI Taxonomy" id="595528"/>
    <lineage>
        <taxon>Eukaryota</taxon>
        <taxon>Filasterea</taxon>
        <taxon>Capsaspora</taxon>
    </lineage>
</organism>
<feature type="transmembrane region" description="Helical" evidence="8">
    <location>
        <begin position="574"/>
        <end position="597"/>
    </location>
</feature>
<comment type="similarity">
    <text evidence="2">Belongs to the SLC29A/ENT transporter (TC 2.A.57) family.</text>
</comment>
<dbReference type="InterPro" id="IPR002259">
    <property type="entry name" value="Eqnu_transpt"/>
</dbReference>
<dbReference type="RefSeq" id="XP_004365054.1">
    <property type="nucleotide sequence ID" value="XM_004364997.2"/>
</dbReference>
<dbReference type="SUPFAM" id="SSF103473">
    <property type="entry name" value="MFS general substrate transporter"/>
    <property type="match status" value="2"/>
</dbReference>
<evidence type="ECO:0000256" key="8">
    <source>
        <dbReference type="SAM" id="Phobius"/>
    </source>
</evidence>
<evidence type="ECO:0000256" key="5">
    <source>
        <dbReference type="ARBA" id="ARBA00022989"/>
    </source>
</evidence>
<comment type="subcellular location">
    <subcellularLocation>
        <location evidence="1">Membrane</location>
        <topology evidence="1">Multi-pass membrane protein</topology>
    </subcellularLocation>
</comment>
<reference evidence="10" key="1">
    <citation type="submission" date="2011-02" db="EMBL/GenBank/DDBJ databases">
        <title>The Genome Sequence of Capsaspora owczarzaki ATCC 30864.</title>
        <authorList>
            <person name="Russ C."/>
            <person name="Cuomo C."/>
            <person name="Burger G."/>
            <person name="Gray M.W."/>
            <person name="Holland P.W.H."/>
            <person name="King N."/>
            <person name="Lang F.B.F."/>
            <person name="Roger A.J."/>
            <person name="Ruiz-Trillo I."/>
            <person name="Young S.K."/>
            <person name="Zeng Q."/>
            <person name="Gargeya S."/>
            <person name="Alvarado L."/>
            <person name="Berlin A."/>
            <person name="Chapman S.B."/>
            <person name="Chen Z."/>
            <person name="Freedman E."/>
            <person name="Gellesch M."/>
            <person name="Goldberg J."/>
            <person name="Griggs A."/>
            <person name="Gujja S."/>
            <person name="Heilman E."/>
            <person name="Heiman D."/>
            <person name="Howarth C."/>
            <person name="Mehta T."/>
            <person name="Neiman D."/>
            <person name="Pearson M."/>
            <person name="Roberts A."/>
            <person name="Saif S."/>
            <person name="Shea T."/>
            <person name="Shenoy N."/>
            <person name="Sisk P."/>
            <person name="Stolte C."/>
            <person name="Sykes S."/>
            <person name="White J."/>
            <person name="Yandava C."/>
            <person name="Haas B."/>
            <person name="Nusbaum C."/>
            <person name="Birren B."/>
        </authorList>
    </citation>
    <scope>NUCLEOTIDE SEQUENCE</scope>
    <source>
        <strain evidence="10">ATCC 30864</strain>
    </source>
</reference>
<feature type="transmembrane region" description="Helical" evidence="8">
    <location>
        <begin position="216"/>
        <end position="233"/>
    </location>
</feature>
<dbReference type="eggNOG" id="KOG1479">
    <property type="taxonomic scope" value="Eukaryota"/>
</dbReference>
<feature type="compositionally biased region" description="Acidic residues" evidence="7">
    <location>
        <begin position="10"/>
        <end position="24"/>
    </location>
</feature>
<dbReference type="GO" id="GO:0008504">
    <property type="term" value="F:monoamine transmembrane transporter activity"/>
    <property type="evidence" value="ECO:0007669"/>
    <property type="project" value="TreeGrafter"/>
</dbReference>
<dbReference type="PANTHER" id="PTHR10332:SF10">
    <property type="entry name" value="EQUILIBRATIVE NUCLEOSIDE TRANSPORTER 4"/>
    <property type="match status" value="1"/>
</dbReference>
<dbReference type="InterPro" id="IPR036259">
    <property type="entry name" value="MFS_trans_sf"/>
</dbReference>
<gene>
    <name evidence="9" type="ORF">CAOG_000183</name>
</gene>
<dbReference type="GO" id="GO:0005886">
    <property type="term" value="C:plasma membrane"/>
    <property type="evidence" value="ECO:0007669"/>
    <property type="project" value="TreeGrafter"/>
</dbReference>
<dbReference type="PANTHER" id="PTHR10332">
    <property type="entry name" value="EQUILIBRATIVE NUCLEOSIDE TRANSPORTER"/>
    <property type="match status" value="1"/>
</dbReference>
<name>A0A0D2VFM0_CAPO3</name>
<dbReference type="GO" id="GO:0005337">
    <property type="term" value="F:nucleoside transmembrane transporter activity"/>
    <property type="evidence" value="ECO:0007669"/>
    <property type="project" value="InterPro"/>
</dbReference>
<protein>
    <submittedName>
        <fullName evidence="9">Uncharacterized protein</fullName>
    </submittedName>
</protein>
<evidence type="ECO:0000256" key="4">
    <source>
        <dbReference type="ARBA" id="ARBA00022692"/>
    </source>
</evidence>
<dbReference type="OrthoDB" id="10014563at2759"/>
<keyword evidence="3" id="KW-0813">Transport</keyword>
<sequence>MDWRRVQSSDPDDDDRDSYSDDDDKYQLGTRHRDRDGDGDEFAWHSQQPTDVAAPAPPLKHPVARRLFADSPASSSALTSSASSQPPRRQRLEFAALSDADVDSSTAARAQGPSRSTTVRQQQTWLEHGNSAPAWSDGSNGAPVDARNLVYFGLVLCAGGFLMPYNTFVSAIDYFHSRYPDHEIAFFMTAVYMYTTFPATFINLRVVDRFSLNQRVYFSYALFLIALGGMPFIEGAMSSGSLSVDTGYALTLLAVGTVGVGGGIQQGSYYGLAAQLPPRYTQAVMAGESAAGLLVSFNRIVTKAASGDSPAGLRDSTYAYFGLSFVTLLVCLVAFYAIQRSAFVRWFTQQGAESIAMSPMTDFTQADASTAAGGNGADKWSDGPMEGNAAHPGEREQVRAFLNGTPSAPSVLSVEQVWPEAPVPWWKRAIHLVWPETSWIVLKQIWKPALSTCLCFFITLAVFPGIDTSFPSKNWGDWYPVIIIATFNLFDMVGKVLSAYVYQMPLNTLVLLNVARLVFIPLLILCAVPTDKPFFNHESWGVIFNVFFGVTNGWLGSSAMIIGPTLVPESQSELAGTILTFFLLTGLTIGATVAIGFSETIL</sequence>
<dbReference type="AlphaFoldDB" id="A0A0D2VFM0"/>
<accession>A0A0D2VFM0</accession>
<feature type="region of interest" description="Disordered" evidence="7">
    <location>
        <begin position="96"/>
        <end position="122"/>
    </location>
</feature>
<feature type="transmembrane region" description="Helical" evidence="8">
    <location>
        <begin position="318"/>
        <end position="338"/>
    </location>
</feature>
<evidence type="ECO:0000256" key="3">
    <source>
        <dbReference type="ARBA" id="ARBA00022448"/>
    </source>
</evidence>
<keyword evidence="10" id="KW-1185">Reference proteome</keyword>
<dbReference type="Pfam" id="PF01733">
    <property type="entry name" value="Nucleoside_tran"/>
    <property type="match status" value="1"/>
</dbReference>
<feature type="transmembrane region" description="Helical" evidence="8">
    <location>
        <begin position="449"/>
        <end position="466"/>
    </location>
</feature>
<dbReference type="Proteomes" id="UP000008743">
    <property type="component" value="Unassembled WGS sequence"/>
</dbReference>
<evidence type="ECO:0000313" key="10">
    <source>
        <dbReference type="Proteomes" id="UP000008743"/>
    </source>
</evidence>
<evidence type="ECO:0000256" key="6">
    <source>
        <dbReference type="ARBA" id="ARBA00023136"/>
    </source>
</evidence>
<evidence type="ECO:0000256" key="2">
    <source>
        <dbReference type="ARBA" id="ARBA00007965"/>
    </source>
</evidence>
<dbReference type="InParanoid" id="A0A0D2VFM0"/>
<feature type="transmembrane region" description="Helical" evidence="8">
    <location>
        <begin position="184"/>
        <end position="204"/>
    </location>
</feature>
<feature type="transmembrane region" description="Helical" evidence="8">
    <location>
        <begin position="509"/>
        <end position="530"/>
    </location>
</feature>
<evidence type="ECO:0000256" key="1">
    <source>
        <dbReference type="ARBA" id="ARBA00004141"/>
    </source>
</evidence>